<gene>
    <name evidence="11" type="ORF">IFR04_005400</name>
</gene>
<dbReference type="Pfam" id="PF04082">
    <property type="entry name" value="Fungal_trans"/>
    <property type="match status" value="1"/>
</dbReference>
<dbReference type="PANTHER" id="PTHR40626">
    <property type="entry name" value="MIP31509P"/>
    <property type="match status" value="1"/>
</dbReference>
<feature type="compositionally biased region" description="Low complexity" evidence="8">
    <location>
        <begin position="585"/>
        <end position="598"/>
    </location>
</feature>
<dbReference type="InterPro" id="IPR036864">
    <property type="entry name" value="Zn2-C6_fun-type_DNA-bd_sf"/>
</dbReference>
<dbReference type="OrthoDB" id="10018191at2759"/>
<keyword evidence="3" id="KW-0677">Repeat</keyword>
<feature type="compositionally biased region" description="Low complexity" evidence="8">
    <location>
        <begin position="567"/>
        <end position="578"/>
    </location>
</feature>
<feature type="domain" description="C2H2-type" evidence="10">
    <location>
        <begin position="47"/>
        <end position="74"/>
    </location>
</feature>
<proteinExistence type="predicted"/>
<dbReference type="GO" id="GO:0008270">
    <property type="term" value="F:zinc ion binding"/>
    <property type="evidence" value="ECO:0007669"/>
    <property type="project" value="UniProtKB-KW"/>
</dbReference>
<dbReference type="GO" id="GO:0000981">
    <property type="term" value="F:DNA-binding transcription factor activity, RNA polymerase II-specific"/>
    <property type="evidence" value="ECO:0007669"/>
    <property type="project" value="InterPro"/>
</dbReference>
<protein>
    <submittedName>
        <fullName evidence="11">Uncharacterized protein</fullName>
    </submittedName>
</protein>
<keyword evidence="5" id="KW-0862">Zinc</keyword>
<dbReference type="EMBL" id="JAFJYH010000065">
    <property type="protein sequence ID" value="KAG4421450.1"/>
    <property type="molecule type" value="Genomic_DNA"/>
</dbReference>
<dbReference type="CDD" id="cd12148">
    <property type="entry name" value="fungal_TF_MHR"/>
    <property type="match status" value="1"/>
</dbReference>
<evidence type="ECO:0000256" key="2">
    <source>
        <dbReference type="ARBA" id="ARBA00022723"/>
    </source>
</evidence>
<evidence type="ECO:0000259" key="10">
    <source>
        <dbReference type="PROSITE" id="PS50157"/>
    </source>
</evidence>
<dbReference type="InterPro" id="IPR007219">
    <property type="entry name" value="XnlR_reg_dom"/>
</dbReference>
<evidence type="ECO:0000256" key="3">
    <source>
        <dbReference type="ARBA" id="ARBA00022737"/>
    </source>
</evidence>
<dbReference type="Gene3D" id="4.10.240.10">
    <property type="entry name" value="Zn(2)-C6 fungal-type DNA-binding domain"/>
    <property type="match status" value="1"/>
</dbReference>
<feature type="domain" description="C2H2-type" evidence="10">
    <location>
        <begin position="19"/>
        <end position="46"/>
    </location>
</feature>
<evidence type="ECO:0000256" key="6">
    <source>
        <dbReference type="ARBA" id="ARBA00023242"/>
    </source>
</evidence>
<dbReference type="GO" id="GO:0006351">
    <property type="term" value="P:DNA-templated transcription"/>
    <property type="evidence" value="ECO:0007669"/>
    <property type="project" value="InterPro"/>
</dbReference>
<dbReference type="PROSITE" id="PS00463">
    <property type="entry name" value="ZN2_CY6_FUNGAL_1"/>
    <property type="match status" value="1"/>
</dbReference>
<dbReference type="AlphaFoldDB" id="A0A8H7W8T7"/>
<keyword evidence="2" id="KW-0479">Metal-binding</keyword>
<evidence type="ECO:0000256" key="1">
    <source>
        <dbReference type="ARBA" id="ARBA00004123"/>
    </source>
</evidence>
<evidence type="ECO:0000256" key="5">
    <source>
        <dbReference type="ARBA" id="ARBA00022833"/>
    </source>
</evidence>
<dbReference type="Proteomes" id="UP000664132">
    <property type="component" value="Unassembled WGS sequence"/>
</dbReference>
<dbReference type="InterPro" id="IPR036236">
    <property type="entry name" value="Znf_C2H2_sf"/>
</dbReference>
<dbReference type="PANTHER" id="PTHR40626:SF8">
    <property type="entry name" value="C2H2 FINGER DOMAIN TRANSCRIPTION FACTOR (EUROFUNG)-RELATED"/>
    <property type="match status" value="1"/>
</dbReference>
<evidence type="ECO:0000259" key="9">
    <source>
        <dbReference type="PROSITE" id="PS50048"/>
    </source>
</evidence>
<sequence length="696" mass="77449">MPSSASSMAKLADGPTKGVQCSVCGKRFSRTDHLKRHQLRHSGVKPYSCIFCNDAFTRSDNLRDHYPTCPQRKNRSIPEAARGGRRSHACDSCTSMKLGCDGNNPCKTCRHKRIDCKYSRLLSKGVTVRSDTPKSGAENNQSDRGSINFLLNSGTASFIECFRFPSSHERRNIFNFRNAHAASSSSDVIDIFGNISDNGSAPSDAFDDEAIDWSLFEEENLLRFLSSPFGEVPMYGAEQPITGWSYVGDWEPPSLQSAAVVEAIFGKALSLQISPPEQEHVSQNLNFLFTPSRIEKFVSLYFEFWHPHCPIIHQQSFTIDTAPIPLLASMVLMGAMYSQVDTEVSTAKLVLDLVELYVYSLEDLTDEYEIRHMLRVPSISAPESIELSILAFQYLQAAYLMICVQFWAGSMVSRKRASDTRFGVVVKVARRLGLTKAQHEFDDSQDEVLWLQQESRIRLINIMTLLDCAFSFFANFPCRLSMSEMKFDLPSEEAFFATLHPFSQRNFTPCRNLTTMEAFQSLFKPSQVSGHGTKGNPLGLNPMDMFILIHLLYVSAHTQITHFPLSLPRSPSTSGTSTPMPPSTQPSQPNSSPTLPPTSNITLIKAALSRWRSLWITIRASIPNNSWASLGFFRNGYNYWLVTQLIMNNKGSAEVLMGMEVGCEDTLKQLKGLLKDGAGGLEGQGPGPGPGLKVEA</sequence>
<dbReference type="Pfam" id="PF00172">
    <property type="entry name" value="Zn_clus"/>
    <property type="match status" value="1"/>
</dbReference>
<dbReference type="InterPro" id="IPR051059">
    <property type="entry name" value="VerF-like"/>
</dbReference>
<evidence type="ECO:0000256" key="7">
    <source>
        <dbReference type="PROSITE-ProRule" id="PRU00042"/>
    </source>
</evidence>
<dbReference type="Gene3D" id="3.30.160.60">
    <property type="entry name" value="Classic Zinc Finger"/>
    <property type="match status" value="2"/>
</dbReference>
<keyword evidence="12" id="KW-1185">Reference proteome</keyword>
<dbReference type="PROSITE" id="PS50048">
    <property type="entry name" value="ZN2_CY6_FUNGAL_2"/>
    <property type="match status" value="1"/>
</dbReference>
<dbReference type="PROSITE" id="PS50157">
    <property type="entry name" value="ZINC_FINGER_C2H2_2"/>
    <property type="match status" value="2"/>
</dbReference>
<comment type="subcellular location">
    <subcellularLocation>
        <location evidence="1">Nucleus</location>
    </subcellularLocation>
</comment>
<dbReference type="GO" id="GO:0000978">
    <property type="term" value="F:RNA polymerase II cis-regulatory region sequence-specific DNA binding"/>
    <property type="evidence" value="ECO:0007669"/>
    <property type="project" value="InterPro"/>
</dbReference>
<dbReference type="CDD" id="cd00067">
    <property type="entry name" value="GAL4"/>
    <property type="match status" value="1"/>
</dbReference>
<keyword evidence="6" id="KW-0539">Nucleus</keyword>
<dbReference type="Pfam" id="PF00096">
    <property type="entry name" value="zf-C2H2"/>
    <property type="match status" value="1"/>
</dbReference>
<dbReference type="SMART" id="SM00355">
    <property type="entry name" value="ZnF_C2H2"/>
    <property type="match status" value="2"/>
</dbReference>
<evidence type="ECO:0000313" key="12">
    <source>
        <dbReference type="Proteomes" id="UP000664132"/>
    </source>
</evidence>
<dbReference type="InterPro" id="IPR013087">
    <property type="entry name" value="Znf_C2H2_type"/>
</dbReference>
<comment type="caution">
    <text evidence="11">The sequence shown here is derived from an EMBL/GenBank/DDBJ whole genome shotgun (WGS) entry which is preliminary data.</text>
</comment>
<name>A0A8H7W8T7_9HELO</name>
<evidence type="ECO:0000256" key="4">
    <source>
        <dbReference type="ARBA" id="ARBA00022771"/>
    </source>
</evidence>
<keyword evidence="4 7" id="KW-0863">Zinc-finger</keyword>
<dbReference type="GO" id="GO:0000785">
    <property type="term" value="C:chromatin"/>
    <property type="evidence" value="ECO:0007669"/>
    <property type="project" value="TreeGrafter"/>
</dbReference>
<dbReference type="InterPro" id="IPR001138">
    <property type="entry name" value="Zn2Cys6_DnaBD"/>
</dbReference>
<accession>A0A8H7W8T7</accession>
<dbReference type="PROSITE" id="PS00028">
    <property type="entry name" value="ZINC_FINGER_C2H2_1"/>
    <property type="match status" value="1"/>
</dbReference>
<feature type="region of interest" description="Disordered" evidence="8">
    <location>
        <begin position="567"/>
        <end position="598"/>
    </location>
</feature>
<organism evidence="11 12">
    <name type="scientific">Cadophora malorum</name>
    <dbReference type="NCBI Taxonomy" id="108018"/>
    <lineage>
        <taxon>Eukaryota</taxon>
        <taxon>Fungi</taxon>
        <taxon>Dikarya</taxon>
        <taxon>Ascomycota</taxon>
        <taxon>Pezizomycotina</taxon>
        <taxon>Leotiomycetes</taxon>
        <taxon>Helotiales</taxon>
        <taxon>Ploettnerulaceae</taxon>
        <taxon>Cadophora</taxon>
    </lineage>
</organism>
<feature type="domain" description="Zn(2)-C6 fungal-type" evidence="9">
    <location>
        <begin position="89"/>
        <end position="118"/>
    </location>
</feature>
<dbReference type="FunFam" id="3.30.160.60:FF:002343">
    <property type="entry name" value="Zinc finger protein 33A"/>
    <property type="match status" value="1"/>
</dbReference>
<dbReference type="SMART" id="SM00066">
    <property type="entry name" value="GAL4"/>
    <property type="match status" value="1"/>
</dbReference>
<evidence type="ECO:0000313" key="11">
    <source>
        <dbReference type="EMBL" id="KAG4421450.1"/>
    </source>
</evidence>
<dbReference type="SUPFAM" id="SSF57701">
    <property type="entry name" value="Zn2/Cys6 DNA-binding domain"/>
    <property type="match status" value="1"/>
</dbReference>
<reference evidence="11" key="1">
    <citation type="submission" date="2021-02" db="EMBL/GenBank/DDBJ databases">
        <title>Genome sequence Cadophora malorum strain M34.</title>
        <authorList>
            <person name="Stefanovic E."/>
            <person name="Vu D."/>
            <person name="Scully C."/>
            <person name="Dijksterhuis J."/>
            <person name="Roader J."/>
            <person name="Houbraken J."/>
        </authorList>
    </citation>
    <scope>NUCLEOTIDE SEQUENCE</scope>
    <source>
        <strain evidence="11">M34</strain>
    </source>
</reference>
<dbReference type="GO" id="GO:0005634">
    <property type="term" value="C:nucleus"/>
    <property type="evidence" value="ECO:0007669"/>
    <property type="project" value="UniProtKB-SubCell"/>
</dbReference>
<dbReference type="SUPFAM" id="SSF57667">
    <property type="entry name" value="beta-beta-alpha zinc fingers"/>
    <property type="match status" value="1"/>
</dbReference>
<evidence type="ECO:0000256" key="8">
    <source>
        <dbReference type="SAM" id="MobiDB-lite"/>
    </source>
</evidence>